<evidence type="ECO:0000313" key="3">
    <source>
        <dbReference type="Proteomes" id="UP000588068"/>
    </source>
</evidence>
<name>A0A841HNA8_9GAMM</name>
<dbReference type="InterPro" id="IPR036663">
    <property type="entry name" value="Fumarylacetoacetase_C_sf"/>
</dbReference>
<evidence type="ECO:0000256" key="1">
    <source>
        <dbReference type="SAM" id="SignalP"/>
    </source>
</evidence>
<proteinExistence type="predicted"/>
<dbReference type="PANTHER" id="PTHR30143:SF0">
    <property type="entry name" value="2-KETO-4-PENTENOATE HYDRATASE"/>
    <property type="match status" value="1"/>
</dbReference>
<dbReference type="InterPro" id="IPR050772">
    <property type="entry name" value="Hydratase-Decarb/MhpD_sf"/>
</dbReference>
<dbReference type="AlphaFoldDB" id="A0A841HNA8"/>
<feature type="signal peptide" evidence="1">
    <location>
        <begin position="1"/>
        <end position="19"/>
    </location>
</feature>
<keyword evidence="1" id="KW-0732">Signal</keyword>
<dbReference type="SUPFAM" id="SSF56529">
    <property type="entry name" value="FAH"/>
    <property type="match status" value="1"/>
</dbReference>
<organism evidence="2 3">
    <name type="scientific">Povalibacter uvarum</name>
    <dbReference type="NCBI Taxonomy" id="732238"/>
    <lineage>
        <taxon>Bacteria</taxon>
        <taxon>Pseudomonadati</taxon>
        <taxon>Pseudomonadota</taxon>
        <taxon>Gammaproteobacteria</taxon>
        <taxon>Steroidobacterales</taxon>
        <taxon>Steroidobacteraceae</taxon>
        <taxon>Povalibacter</taxon>
    </lineage>
</organism>
<accession>A0A841HNA8</accession>
<dbReference type="Proteomes" id="UP000588068">
    <property type="component" value="Unassembled WGS sequence"/>
</dbReference>
<keyword evidence="3" id="KW-1185">Reference proteome</keyword>
<dbReference type="RefSeq" id="WP_184333036.1">
    <property type="nucleotide sequence ID" value="NZ_JACHHZ010000003.1"/>
</dbReference>
<gene>
    <name evidence="2" type="ORF">HNQ60_002965</name>
</gene>
<sequence>MRNSSLECSIAMLACVCMALCACTSPQQRVAAAVTQAHRLNDAVPLPHRIDETLTIASAYRVQTRVVNHELTGELNRAQPAGFKAGLTSAAAQARFRASQPVAGVLFSEGQRDPDATIRVADWPGLNIETEVALRVGTPIRQRLNDIAELRSHIDGVAPAIELPNLHYESPAELTAIDIIASNVGSATYIVGNFVSPDLRDPNEASPRLICDDKELNRGQARDALGDQWQAALWLVNTMIEQGWPIESGQILLTGALGRMIPATPGHCSADYGTWGTIALHIVP</sequence>
<dbReference type="PROSITE" id="PS51257">
    <property type="entry name" value="PROKAR_LIPOPROTEIN"/>
    <property type="match status" value="1"/>
</dbReference>
<evidence type="ECO:0000313" key="2">
    <source>
        <dbReference type="EMBL" id="MBB6094084.1"/>
    </source>
</evidence>
<protein>
    <submittedName>
        <fullName evidence="2">2-keto-4-pentenoate hydratase</fullName>
    </submittedName>
</protein>
<dbReference type="Gene3D" id="3.90.850.10">
    <property type="entry name" value="Fumarylacetoacetase-like, C-terminal domain"/>
    <property type="match status" value="1"/>
</dbReference>
<dbReference type="PANTHER" id="PTHR30143">
    <property type="entry name" value="ACID HYDRATASE"/>
    <property type="match status" value="1"/>
</dbReference>
<dbReference type="EMBL" id="JACHHZ010000003">
    <property type="protein sequence ID" value="MBB6094084.1"/>
    <property type="molecule type" value="Genomic_DNA"/>
</dbReference>
<comment type="caution">
    <text evidence="2">The sequence shown here is derived from an EMBL/GenBank/DDBJ whole genome shotgun (WGS) entry which is preliminary data.</text>
</comment>
<dbReference type="GO" id="GO:0005737">
    <property type="term" value="C:cytoplasm"/>
    <property type="evidence" value="ECO:0007669"/>
    <property type="project" value="TreeGrafter"/>
</dbReference>
<feature type="chain" id="PRO_5032369809" evidence="1">
    <location>
        <begin position="20"/>
        <end position="284"/>
    </location>
</feature>
<reference evidence="2 3" key="1">
    <citation type="submission" date="2020-08" db="EMBL/GenBank/DDBJ databases">
        <title>Genomic Encyclopedia of Type Strains, Phase IV (KMG-IV): sequencing the most valuable type-strain genomes for metagenomic binning, comparative biology and taxonomic classification.</title>
        <authorList>
            <person name="Goeker M."/>
        </authorList>
    </citation>
    <scope>NUCLEOTIDE SEQUENCE [LARGE SCALE GENOMIC DNA]</scope>
    <source>
        <strain evidence="2 3">DSM 26723</strain>
    </source>
</reference>
<dbReference type="GO" id="GO:0008684">
    <property type="term" value="F:2-oxopent-4-enoate hydratase activity"/>
    <property type="evidence" value="ECO:0007669"/>
    <property type="project" value="TreeGrafter"/>
</dbReference>